<evidence type="ECO:0000256" key="1">
    <source>
        <dbReference type="ARBA" id="ARBA00004541"/>
    </source>
</evidence>
<keyword evidence="5" id="KW-0278">Fertilization</keyword>
<keyword evidence="3" id="KW-0964">Secreted</keyword>
<feature type="domain" description="Prolamin-like" evidence="11">
    <location>
        <begin position="53"/>
        <end position="116"/>
    </location>
</feature>
<dbReference type="PANTHER" id="PTHR35293">
    <property type="entry name" value="EGG CELL-SECRETED PROTEIN 1.5"/>
    <property type="match status" value="1"/>
</dbReference>
<evidence type="ECO:0000256" key="2">
    <source>
        <dbReference type="ARBA" id="ARBA00004613"/>
    </source>
</evidence>
<keyword evidence="6" id="KW-0968">Cytoplasmic vesicle</keyword>
<feature type="signal peptide" evidence="10">
    <location>
        <begin position="1"/>
        <end position="22"/>
    </location>
</feature>
<organism evidence="12 13">
    <name type="scientific">Cuscuta europaea</name>
    <name type="common">European dodder</name>
    <dbReference type="NCBI Taxonomy" id="41803"/>
    <lineage>
        <taxon>Eukaryota</taxon>
        <taxon>Viridiplantae</taxon>
        <taxon>Streptophyta</taxon>
        <taxon>Embryophyta</taxon>
        <taxon>Tracheophyta</taxon>
        <taxon>Spermatophyta</taxon>
        <taxon>Magnoliopsida</taxon>
        <taxon>eudicotyledons</taxon>
        <taxon>Gunneridae</taxon>
        <taxon>Pentapetalae</taxon>
        <taxon>asterids</taxon>
        <taxon>lamiids</taxon>
        <taxon>Solanales</taxon>
        <taxon>Convolvulaceae</taxon>
        <taxon>Cuscuteae</taxon>
        <taxon>Cuscuta</taxon>
        <taxon>Cuscuta subgen. Cuscuta</taxon>
    </lineage>
</organism>
<name>A0A9P0ZRK7_CUSEU</name>
<sequence length="142" mass="15197">MGEMKWIVSLWFLFVIANSNRASSAHGREIPATSVPVVGFSAGSRLETDSPGCWDALWEIKSCMSEIEAYFINGTIDIGPECCQAITTITRHCWPAVLSGIGVSPEESDILRGYCDAAESSPPADHVGGSFQPIPSPPVVVN</sequence>
<dbReference type="InterPro" id="IPR008502">
    <property type="entry name" value="Prolamin-like"/>
</dbReference>
<dbReference type="GO" id="GO:2000008">
    <property type="term" value="P:regulation of protein localization to cell surface"/>
    <property type="evidence" value="ECO:0007669"/>
    <property type="project" value="UniProtKB-ARBA"/>
</dbReference>
<evidence type="ECO:0000256" key="10">
    <source>
        <dbReference type="SAM" id="SignalP"/>
    </source>
</evidence>
<accession>A0A9P0ZRK7</accession>
<comment type="similarity">
    <text evidence="8">Belongs to the plant egg cell-secreted peptide family.</text>
</comment>
<dbReference type="GO" id="GO:0080155">
    <property type="term" value="P:regulation of double fertilization forming a zygote and endosperm"/>
    <property type="evidence" value="ECO:0007669"/>
    <property type="project" value="UniProtKB-ARBA"/>
</dbReference>
<dbReference type="AlphaFoldDB" id="A0A9P0ZRK7"/>
<keyword evidence="4 10" id="KW-0732">Signal</keyword>
<feature type="region of interest" description="Disordered" evidence="9">
    <location>
        <begin position="121"/>
        <end position="142"/>
    </location>
</feature>
<evidence type="ECO:0000256" key="7">
    <source>
        <dbReference type="ARBA" id="ARBA00034457"/>
    </source>
</evidence>
<dbReference type="Proteomes" id="UP001152484">
    <property type="component" value="Unassembled WGS sequence"/>
</dbReference>
<comment type="subcellular location">
    <subcellularLocation>
        <location evidence="1">Cytoplasmic vesicle</location>
    </subcellularLocation>
    <subcellularLocation>
        <location evidence="2">Secreted</location>
    </subcellularLocation>
</comment>
<keyword evidence="13" id="KW-1185">Reference proteome</keyword>
<dbReference type="Pfam" id="PF05617">
    <property type="entry name" value="Prolamin_like"/>
    <property type="match status" value="1"/>
</dbReference>
<evidence type="ECO:0000256" key="4">
    <source>
        <dbReference type="ARBA" id="ARBA00022729"/>
    </source>
</evidence>
<reference evidence="12" key="1">
    <citation type="submission" date="2022-07" db="EMBL/GenBank/DDBJ databases">
        <authorList>
            <person name="Macas J."/>
            <person name="Novak P."/>
            <person name="Neumann P."/>
        </authorList>
    </citation>
    <scope>NUCLEOTIDE SEQUENCE</scope>
</reference>
<comment type="caution">
    <text evidence="12">The sequence shown here is derived from an EMBL/GenBank/DDBJ whole genome shotgun (WGS) entry which is preliminary data.</text>
</comment>
<evidence type="ECO:0000256" key="3">
    <source>
        <dbReference type="ARBA" id="ARBA00022525"/>
    </source>
</evidence>
<dbReference type="PANTHER" id="PTHR35293:SF10">
    <property type="entry name" value="EGG CELL-SECRETED PROTEIN 1.2-RELATED"/>
    <property type="match status" value="1"/>
</dbReference>
<evidence type="ECO:0000313" key="12">
    <source>
        <dbReference type="EMBL" id="CAH9109764.1"/>
    </source>
</evidence>
<dbReference type="GO" id="GO:0009567">
    <property type="term" value="P:double fertilization forming a zygote and endosperm"/>
    <property type="evidence" value="ECO:0007669"/>
    <property type="project" value="InterPro"/>
</dbReference>
<gene>
    <name evidence="12" type="ORF">CEURO_LOCUS18568</name>
</gene>
<dbReference type="EMBL" id="CAMAPE010000053">
    <property type="protein sequence ID" value="CAH9109764.1"/>
    <property type="molecule type" value="Genomic_DNA"/>
</dbReference>
<dbReference type="GO" id="GO:0005576">
    <property type="term" value="C:extracellular region"/>
    <property type="evidence" value="ECO:0007669"/>
    <property type="project" value="UniProtKB-SubCell"/>
</dbReference>
<evidence type="ECO:0000256" key="9">
    <source>
        <dbReference type="SAM" id="MobiDB-lite"/>
    </source>
</evidence>
<evidence type="ECO:0000256" key="8">
    <source>
        <dbReference type="ARBA" id="ARBA00034484"/>
    </source>
</evidence>
<dbReference type="GO" id="GO:0031410">
    <property type="term" value="C:cytoplasmic vesicle"/>
    <property type="evidence" value="ECO:0007669"/>
    <property type="project" value="UniProtKB-SubCell"/>
</dbReference>
<evidence type="ECO:0000313" key="13">
    <source>
        <dbReference type="Proteomes" id="UP001152484"/>
    </source>
</evidence>
<comment type="function">
    <text evidence="7">Involved in the regulation of gamete interactions during the double fertilization and to prevent multiple-pollen tube attraction; mediates the redistribution of the gamete fusogen HAP2/GCS1 to the cell surface after secretion upon sperm arrival.</text>
</comment>
<proteinExistence type="inferred from homology"/>
<evidence type="ECO:0000256" key="5">
    <source>
        <dbReference type="ARBA" id="ARBA00023279"/>
    </source>
</evidence>
<evidence type="ECO:0000256" key="6">
    <source>
        <dbReference type="ARBA" id="ARBA00023329"/>
    </source>
</evidence>
<protein>
    <recommendedName>
        <fullName evidence="11">Prolamin-like domain-containing protein</fullName>
    </recommendedName>
</protein>
<evidence type="ECO:0000259" key="11">
    <source>
        <dbReference type="Pfam" id="PF05617"/>
    </source>
</evidence>
<dbReference type="OrthoDB" id="782765at2759"/>
<feature type="chain" id="PRO_5040314890" description="Prolamin-like domain-containing protein" evidence="10">
    <location>
        <begin position="23"/>
        <end position="142"/>
    </location>
</feature>
<dbReference type="InterPro" id="IPR044711">
    <property type="entry name" value="EC11-15"/>
</dbReference>